<dbReference type="EMBL" id="CP159253">
    <property type="protein sequence ID" value="XCG48235.1"/>
    <property type="molecule type" value="Genomic_DNA"/>
</dbReference>
<organism evidence="1">
    <name type="scientific">Mesorhizobium sp. WSM2240</name>
    <dbReference type="NCBI Taxonomy" id="3228851"/>
    <lineage>
        <taxon>Bacteria</taxon>
        <taxon>Pseudomonadati</taxon>
        <taxon>Pseudomonadota</taxon>
        <taxon>Alphaproteobacteria</taxon>
        <taxon>Hyphomicrobiales</taxon>
        <taxon>Phyllobacteriaceae</taxon>
        <taxon>Mesorhizobium</taxon>
    </lineage>
</organism>
<protein>
    <submittedName>
        <fullName evidence="1">Uncharacterized protein</fullName>
    </submittedName>
</protein>
<evidence type="ECO:0000313" key="1">
    <source>
        <dbReference type="EMBL" id="XCG48235.1"/>
    </source>
</evidence>
<reference evidence="1" key="1">
    <citation type="submission" date="2024-06" db="EMBL/GenBank/DDBJ databases">
        <title>Mesorhizobium karijinii sp. nov., a symbiont of the iconic Swainsona formosa from arid Australia.</title>
        <authorList>
            <person name="Hill Y.J."/>
            <person name="Watkin E.L.J."/>
            <person name="O'Hara G.W."/>
            <person name="Terpolilli J."/>
            <person name="Tye M.L."/>
            <person name="Kohlmeier M.G."/>
        </authorList>
    </citation>
    <scope>NUCLEOTIDE SEQUENCE</scope>
    <source>
        <strain evidence="1">WSM2240</strain>
    </source>
</reference>
<proteinExistence type="predicted"/>
<dbReference type="AlphaFoldDB" id="A0AAU8CQF8"/>
<sequence>MKTEGHGQMAECGAIPEGSLIPALPDIMDDIERRFLDGVAKGAMHEDLAASISEAMVNGTNGDLFPFLALARGCHAAAKANRQEGNTQAADFLHSMGQHLLSQAVDTLAGLMVLDVHLSGIARH</sequence>
<name>A0AAU8CQF8_9HYPH</name>
<gene>
    <name evidence="1" type="ORF">ABVK50_23810</name>
</gene>
<accession>A0AAU8CQF8</accession>